<dbReference type="OrthoDB" id="1254942at2"/>
<dbReference type="EMBL" id="FTPU01000017">
    <property type="protein sequence ID" value="SIT97102.1"/>
    <property type="molecule type" value="Genomic_DNA"/>
</dbReference>
<accession>A0A1U7PYP9</accession>
<protein>
    <recommendedName>
        <fullName evidence="3">Lipoprotein</fullName>
    </recommendedName>
</protein>
<sequence>MKKIVPLLMLLLVCSCKKSTVSDTPKVDSAKIIDSINAVRTKINDSILSHNRFRDWAGEHSLTHDMIPGKGHVQFSKIGRDTYKITGKITHGKDYLAIDGTGEIRSERHLSFNGTIKQSLQANNAGKIDVRSGRKTFLTKDGGKSFRLQESLNGSGSADQIYIKF</sequence>
<dbReference type="Proteomes" id="UP000187261">
    <property type="component" value="Unassembled WGS sequence"/>
</dbReference>
<name>A0A1U7PYP9_9FLAO</name>
<gene>
    <name evidence="1" type="ORF">SAMN05660493_01809</name>
</gene>
<keyword evidence="2" id="KW-1185">Reference proteome</keyword>
<evidence type="ECO:0008006" key="3">
    <source>
        <dbReference type="Google" id="ProtNLM"/>
    </source>
</evidence>
<evidence type="ECO:0000313" key="2">
    <source>
        <dbReference type="Proteomes" id="UP000187261"/>
    </source>
</evidence>
<dbReference type="RefSeq" id="WP_143745981.1">
    <property type="nucleotide sequence ID" value="NZ_FTPU01000017.1"/>
</dbReference>
<organism evidence="1 2">
    <name type="scientific">Epilithonimonas bovis DSM 19482</name>
    <dbReference type="NCBI Taxonomy" id="1121284"/>
    <lineage>
        <taxon>Bacteria</taxon>
        <taxon>Pseudomonadati</taxon>
        <taxon>Bacteroidota</taxon>
        <taxon>Flavobacteriia</taxon>
        <taxon>Flavobacteriales</taxon>
        <taxon>Weeksellaceae</taxon>
        <taxon>Chryseobacterium group</taxon>
        <taxon>Epilithonimonas</taxon>
    </lineage>
</organism>
<dbReference type="STRING" id="1121284.SAMN05660493_01809"/>
<proteinExistence type="predicted"/>
<dbReference type="PROSITE" id="PS51257">
    <property type="entry name" value="PROKAR_LIPOPROTEIN"/>
    <property type="match status" value="1"/>
</dbReference>
<dbReference type="AlphaFoldDB" id="A0A1U7PYP9"/>
<reference evidence="2" key="1">
    <citation type="submission" date="2016-10" db="EMBL/GenBank/DDBJ databases">
        <authorList>
            <person name="Varghese N."/>
            <person name="Submissions S."/>
        </authorList>
    </citation>
    <scope>NUCLEOTIDE SEQUENCE [LARGE SCALE GENOMIC DNA]</scope>
    <source>
        <strain evidence="2">DSM 19482</strain>
    </source>
</reference>
<evidence type="ECO:0000313" key="1">
    <source>
        <dbReference type="EMBL" id="SIT97102.1"/>
    </source>
</evidence>